<dbReference type="Proteomes" id="UP000035681">
    <property type="component" value="Unplaced"/>
</dbReference>
<evidence type="ECO:0000259" key="7">
    <source>
        <dbReference type="PROSITE" id="PS50850"/>
    </source>
</evidence>
<evidence type="ECO:0000256" key="1">
    <source>
        <dbReference type="ARBA" id="ARBA00004127"/>
    </source>
</evidence>
<feature type="transmembrane region" description="Helical" evidence="6">
    <location>
        <begin position="946"/>
        <end position="971"/>
    </location>
</feature>
<evidence type="ECO:0000256" key="2">
    <source>
        <dbReference type="ARBA" id="ARBA00022448"/>
    </source>
</evidence>
<feature type="transmembrane region" description="Helical" evidence="6">
    <location>
        <begin position="90"/>
        <end position="108"/>
    </location>
</feature>
<feature type="transmembrane region" description="Helical" evidence="6">
    <location>
        <begin position="636"/>
        <end position="655"/>
    </location>
</feature>
<feature type="transmembrane region" description="Helical" evidence="6">
    <location>
        <begin position="798"/>
        <end position="820"/>
    </location>
</feature>
<dbReference type="Pfam" id="PF07690">
    <property type="entry name" value="MFS_1"/>
    <property type="match status" value="2"/>
</dbReference>
<dbReference type="GO" id="GO:0022857">
    <property type="term" value="F:transmembrane transporter activity"/>
    <property type="evidence" value="ECO:0007669"/>
    <property type="project" value="InterPro"/>
</dbReference>
<keyword evidence="8" id="KW-1185">Reference proteome</keyword>
<dbReference type="AlphaFoldDB" id="A0AAF5DDK4"/>
<feature type="transmembrane region" description="Helical" evidence="6">
    <location>
        <begin position="761"/>
        <end position="778"/>
    </location>
</feature>
<organism evidence="8 9">
    <name type="scientific">Strongyloides stercoralis</name>
    <name type="common">Threadworm</name>
    <dbReference type="NCBI Taxonomy" id="6248"/>
    <lineage>
        <taxon>Eukaryota</taxon>
        <taxon>Metazoa</taxon>
        <taxon>Ecdysozoa</taxon>
        <taxon>Nematoda</taxon>
        <taxon>Chromadorea</taxon>
        <taxon>Rhabditida</taxon>
        <taxon>Tylenchina</taxon>
        <taxon>Panagrolaimomorpha</taxon>
        <taxon>Strongyloidoidea</taxon>
        <taxon>Strongyloididae</taxon>
        <taxon>Strongyloides</taxon>
    </lineage>
</organism>
<evidence type="ECO:0000256" key="3">
    <source>
        <dbReference type="ARBA" id="ARBA00022692"/>
    </source>
</evidence>
<evidence type="ECO:0000313" key="8">
    <source>
        <dbReference type="Proteomes" id="UP000035681"/>
    </source>
</evidence>
<comment type="subcellular location">
    <subcellularLocation>
        <location evidence="1">Endomembrane system</location>
        <topology evidence="1">Multi-pass membrane protein</topology>
    </subcellularLocation>
</comment>
<feature type="transmembrane region" description="Helical" evidence="6">
    <location>
        <begin position="476"/>
        <end position="497"/>
    </location>
</feature>
<feature type="transmembrane region" description="Helical" evidence="6">
    <location>
        <begin position="50"/>
        <end position="70"/>
    </location>
</feature>
<feature type="transmembrane region" description="Helical" evidence="6">
    <location>
        <begin position="667"/>
        <end position="689"/>
    </location>
</feature>
<feature type="transmembrane region" description="Helical" evidence="6">
    <location>
        <begin position="882"/>
        <end position="904"/>
    </location>
</feature>
<feature type="transmembrane region" description="Helical" evidence="6">
    <location>
        <begin position="608"/>
        <end position="630"/>
    </location>
</feature>
<feature type="domain" description="Major facilitator superfamily (MFS) profile" evidence="7">
    <location>
        <begin position="52"/>
        <end position="501"/>
    </location>
</feature>
<keyword evidence="4 6" id="KW-1133">Transmembrane helix</keyword>
<name>A0AAF5DDK4_STRER</name>
<dbReference type="PROSITE" id="PS50850">
    <property type="entry name" value="MFS"/>
    <property type="match status" value="1"/>
</dbReference>
<dbReference type="InterPro" id="IPR051068">
    <property type="entry name" value="MFS_Domain-Containing_Protein"/>
</dbReference>
<dbReference type="InterPro" id="IPR036259">
    <property type="entry name" value="MFS_trans_sf"/>
</dbReference>
<feature type="transmembrane region" description="Helical" evidence="6">
    <location>
        <begin position="120"/>
        <end position="140"/>
    </location>
</feature>
<evidence type="ECO:0000256" key="6">
    <source>
        <dbReference type="SAM" id="Phobius"/>
    </source>
</evidence>
<keyword evidence="5 6" id="KW-0472">Membrane</keyword>
<feature type="transmembrane region" description="Helical" evidence="6">
    <location>
        <begin position="450"/>
        <end position="470"/>
    </location>
</feature>
<feature type="transmembrane region" description="Helical" evidence="6">
    <location>
        <begin position="832"/>
        <end position="853"/>
    </location>
</feature>
<feature type="transmembrane region" description="Helical" evidence="6">
    <location>
        <begin position="536"/>
        <end position="561"/>
    </location>
</feature>
<evidence type="ECO:0000256" key="4">
    <source>
        <dbReference type="ARBA" id="ARBA00022989"/>
    </source>
</evidence>
<feature type="transmembrane region" description="Helical" evidence="6">
    <location>
        <begin position="709"/>
        <end position="728"/>
    </location>
</feature>
<keyword evidence="2" id="KW-0813">Transport</keyword>
<feature type="transmembrane region" description="Helical" evidence="6">
    <location>
        <begin position="315"/>
        <end position="337"/>
    </location>
</feature>
<feature type="transmembrane region" description="Helical" evidence="6">
    <location>
        <begin position="184"/>
        <end position="205"/>
    </location>
</feature>
<feature type="transmembrane region" description="Helical" evidence="6">
    <location>
        <begin position="349"/>
        <end position="370"/>
    </location>
</feature>
<sequence>VFFRKVKMLAGKKKKVMNIENKEKADINKLSANEKIKIINKIIEGKRTDWYSIFMMFTIMLLSGIQLTIYSTSIWPYILLLDPSSHISSLGYALAFFSLGHVIGSPFFGGIATRFKSNKLAISIGLVINVIGNIIYASLQEFSKKYIIYFVCISRFLIGFGIGINGVLRSYCVTACIPDDRRKVVALFNASFVVGGIIGPSLQALFTYFDTTNKKFIIFNINMFTIPALFMVFLYIISIIYCSIKFEETFIGIEKASLSEDIRNNKKIKLFKINYTAVVICIIITFIHSFTSTIIDTLATPLSIAQYNWNDSEVILYNGLINTSSSVIAFVNYMLQAFTFVHNIDQRKLLIFGLSTRFTYPIFNYPWFFYQNKLDHIPVMENGTEYPTIEFGGCSNKYEWCDYVNRVPLIIYCITMTFYLAFGNPFTSAPNSSLYADILGLRRQGFMQGMYELFGSIARVIGSIIGSYLFSISGTIYVMILQGFLILFTIVLFNTMVKEKNSNFHLLKINIVPGFNGILEAKEYKKYEDKSDWKSIILVYLLIFLIGIQFSVFNITIFPYFTFLDPYAEFRTYIFVMICHILGQTVGTVFFGYINVRISNYNKIILMAIGYLIFGNILYLFLSIIPIFFVKFALSISRYLVGYGSGILGSLYAYCIGASSENDKKSVVYFSVTSYILGITTGHLFFSLFRTSMIQPKVYFCSLIITKESLPSLLMAFMYFVYLLIYLYSFNEKFFGIEYDKNMSLEKYFVSLFYVNNFKKAIILMYNWFLINLMFYTYESFPIFWTELNILFRKSWKILTFEIITGMIFMTAIFTTLLIGLPPLKKLKSYNLIIFGFSLLIIYNILNCSLPFYDITNIEPQSNTTFKNIYSFNGNQNIPFEVYVLSAIFCLGIGLSTIIGPTLFEFSKLLDKKRPSFMINMLQLIGCFSQLMSLVMILIIEHYNISYFYMIIFGILSFIALTINVFCYYGTLYKIKILLIRSIN</sequence>
<dbReference type="WBParaSite" id="TCONS_00010485.p1">
    <property type="protein sequence ID" value="TCONS_00010485.p1"/>
    <property type="gene ID" value="XLOC_003671"/>
</dbReference>
<feature type="transmembrane region" description="Helical" evidence="6">
    <location>
        <begin position="573"/>
        <end position="596"/>
    </location>
</feature>
<proteinExistence type="predicted"/>
<feature type="transmembrane region" description="Helical" evidence="6">
    <location>
        <begin position="273"/>
        <end position="295"/>
    </location>
</feature>
<dbReference type="InterPro" id="IPR011701">
    <property type="entry name" value="MFS"/>
</dbReference>
<reference evidence="9" key="1">
    <citation type="submission" date="2024-02" db="UniProtKB">
        <authorList>
            <consortium name="WormBaseParasite"/>
        </authorList>
    </citation>
    <scope>IDENTIFICATION</scope>
</reference>
<dbReference type="SUPFAM" id="SSF103473">
    <property type="entry name" value="MFS general substrate transporter"/>
    <property type="match status" value="2"/>
</dbReference>
<dbReference type="Gene3D" id="1.20.1250.20">
    <property type="entry name" value="MFS general substrate transporter like domains"/>
    <property type="match status" value="2"/>
</dbReference>
<evidence type="ECO:0000313" key="9">
    <source>
        <dbReference type="WBParaSite" id="TCONS_00010485.p1"/>
    </source>
</evidence>
<keyword evidence="3 6" id="KW-0812">Transmembrane</keyword>
<protein>
    <submittedName>
        <fullName evidence="9">Major facilitator superfamily (MFS) profile domain-containing protein</fullName>
    </submittedName>
</protein>
<feature type="transmembrane region" description="Helical" evidence="6">
    <location>
        <begin position="217"/>
        <end position="241"/>
    </location>
</feature>
<dbReference type="PANTHER" id="PTHR23510">
    <property type="entry name" value="INNER MEMBRANE TRANSPORT PROTEIN YAJR"/>
    <property type="match status" value="1"/>
</dbReference>
<dbReference type="GO" id="GO:0005765">
    <property type="term" value="C:lysosomal membrane"/>
    <property type="evidence" value="ECO:0007669"/>
    <property type="project" value="TreeGrafter"/>
</dbReference>
<evidence type="ECO:0000256" key="5">
    <source>
        <dbReference type="ARBA" id="ARBA00023136"/>
    </source>
</evidence>
<feature type="transmembrane region" description="Helical" evidence="6">
    <location>
        <begin position="409"/>
        <end position="429"/>
    </location>
</feature>
<dbReference type="PANTHER" id="PTHR23510:SF3">
    <property type="entry name" value="MAJOR FACILITATOR SUPERFAMILY DOMAIN-CONTAINING PROTEIN 8"/>
    <property type="match status" value="1"/>
</dbReference>
<feature type="transmembrane region" description="Helical" evidence="6">
    <location>
        <begin position="146"/>
        <end position="172"/>
    </location>
</feature>
<dbReference type="InterPro" id="IPR020846">
    <property type="entry name" value="MFS_dom"/>
</dbReference>
<accession>A0AAF5DDK4</accession>
<feature type="transmembrane region" description="Helical" evidence="6">
    <location>
        <begin position="916"/>
        <end position="940"/>
    </location>
</feature>